<keyword evidence="1" id="KW-0472">Membrane</keyword>
<feature type="non-terminal residue" evidence="2">
    <location>
        <position position="1"/>
    </location>
</feature>
<name>A0AAD9IQP5_9ANNE</name>
<dbReference type="Proteomes" id="UP001208570">
    <property type="component" value="Unassembled WGS sequence"/>
</dbReference>
<evidence type="ECO:0000313" key="2">
    <source>
        <dbReference type="EMBL" id="KAK2138495.1"/>
    </source>
</evidence>
<evidence type="ECO:0000256" key="1">
    <source>
        <dbReference type="SAM" id="Phobius"/>
    </source>
</evidence>
<dbReference type="EMBL" id="JAODUP010002926">
    <property type="protein sequence ID" value="KAK2138495.1"/>
    <property type="molecule type" value="Genomic_DNA"/>
</dbReference>
<accession>A0AAD9IQP5</accession>
<reference evidence="2" key="1">
    <citation type="journal article" date="2023" name="Mol. Biol. Evol.">
        <title>Third-Generation Sequencing Reveals the Adaptive Role of the Epigenome in Three Deep-Sea Polychaetes.</title>
        <authorList>
            <person name="Perez M."/>
            <person name="Aroh O."/>
            <person name="Sun Y."/>
            <person name="Lan Y."/>
            <person name="Juniper S.K."/>
            <person name="Young C.R."/>
            <person name="Angers B."/>
            <person name="Qian P.Y."/>
        </authorList>
    </citation>
    <scope>NUCLEOTIDE SEQUENCE</scope>
    <source>
        <strain evidence="2">P08H-3</strain>
    </source>
</reference>
<evidence type="ECO:0000313" key="3">
    <source>
        <dbReference type="Proteomes" id="UP001208570"/>
    </source>
</evidence>
<dbReference type="AlphaFoldDB" id="A0AAD9IQP5"/>
<comment type="caution">
    <text evidence="2">The sequence shown here is derived from an EMBL/GenBank/DDBJ whole genome shotgun (WGS) entry which is preliminary data.</text>
</comment>
<organism evidence="2 3">
    <name type="scientific">Paralvinella palmiformis</name>
    <dbReference type="NCBI Taxonomy" id="53620"/>
    <lineage>
        <taxon>Eukaryota</taxon>
        <taxon>Metazoa</taxon>
        <taxon>Spiralia</taxon>
        <taxon>Lophotrochozoa</taxon>
        <taxon>Annelida</taxon>
        <taxon>Polychaeta</taxon>
        <taxon>Sedentaria</taxon>
        <taxon>Canalipalpata</taxon>
        <taxon>Terebellida</taxon>
        <taxon>Terebelliformia</taxon>
        <taxon>Alvinellidae</taxon>
        <taxon>Paralvinella</taxon>
    </lineage>
</organism>
<proteinExistence type="predicted"/>
<sequence>SSVKKLDYMSLLCDGSTDATIVEKELFYIALVVDALITTRLLAIRDVKRADAAGLT</sequence>
<protein>
    <submittedName>
        <fullName evidence="2">Uncharacterized protein</fullName>
    </submittedName>
</protein>
<keyword evidence="3" id="KW-1185">Reference proteome</keyword>
<feature type="transmembrane region" description="Helical" evidence="1">
    <location>
        <begin position="26"/>
        <end position="43"/>
    </location>
</feature>
<keyword evidence="1" id="KW-1133">Transmembrane helix</keyword>
<keyword evidence="1" id="KW-0812">Transmembrane</keyword>
<gene>
    <name evidence="2" type="ORF">LSH36_2852g00000</name>
</gene>